<dbReference type="SUPFAM" id="SSF56112">
    <property type="entry name" value="Protein kinase-like (PK-like)"/>
    <property type="match status" value="1"/>
</dbReference>
<dbReference type="Gene3D" id="1.10.510.10">
    <property type="entry name" value="Transferase(Phosphotransferase) domain 1"/>
    <property type="match status" value="1"/>
</dbReference>
<protein>
    <recommendedName>
        <fullName evidence="1">non-specific serine/threonine protein kinase</fullName>
        <ecNumber evidence="1">2.7.11.1</ecNumber>
    </recommendedName>
</protein>
<name>A0AAD1U6K8_EUPCR</name>
<feature type="compositionally biased region" description="Polar residues" evidence="9">
    <location>
        <begin position="367"/>
        <end position="384"/>
    </location>
</feature>
<sequence>MSKFKDEYKEIKLIGRVEHKATGKKFVSKKILLSTLSEKEQQGALLEANLLRQLDHAHIVSYESSFIEKGQLIIVMEYCEVGDLAYHIKKKKAKKENFTEDEILNWFIQIAIALEYIHGRKVIHRDIKTSNIFLTGNGTVKLGDFGISRVLENTNEAAMTVVGTPYYMSPEVCESKPYTFKSDVWALGCVLYELCTLQHAFLADNLLGLVYKIVKGTYDSIPSVYSDDMREVVDKILSKDESQRPTVQEILLMPYLKAKMEEFILNQGDIGTTDLKVRAIKPEETRDEEEKELLKGLTGSAYLKKKKELAAQREADRIKEAMKGSYSHYGAAKERKYNEFYTSKGEEGFTKHPGEEQAEAPVHATGGSPSKQFQIDPNSASSFGVNDRYEDTYELSNSMGTQISQLTEHDRPAPMGSKKFSNYHYDDREIKASGSYKFEEHKQDDEDYLDDFEDATRDENQMTGVLDNYRRILSGDIHDYGEDPLKKHDSEPFSPISEAPSADEFDPGTIRDLASQKEQNAIREYFGDENYEVMYDYLLEARRNNVDDATIQDQLKKFVGPTNKEALSMCFKLDMIAFKESYSK</sequence>
<comment type="caution">
    <text evidence="11">The sequence shown here is derived from an EMBL/GenBank/DDBJ whole genome shotgun (WGS) entry which is preliminary data.</text>
</comment>
<keyword evidence="6" id="KW-0067">ATP-binding</keyword>
<dbReference type="Proteomes" id="UP001295684">
    <property type="component" value="Unassembled WGS sequence"/>
</dbReference>
<gene>
    <name evidence="11" type="ORF">ECRASSUSDP1_LOCUS4656</name>
</gene>
<evidence type="ECO:0000256" key="8">
    <source>
        <dbReference type="ARBA" id="ARBA00048679"/>
    </source>
</evidence>
<dbReference type="FunFam" id="1.10.510.10:FF:000869">
    <property type="entry name" value="Nek protein kinase"/>
    <property type="match status" value="1"/>
</dbReference>
<dbReference type="PROSITE" id="PS50011">
    <property type="entry name" value="PROTEIN_KINASE_DOM"/>
    <property type="match status" value="1"/>
</dbReference>
<evidence type="ECO:0000256" key="3">
    <source>
        <dbReference type="ARBA" id="ARBA00022679"/>
    </source>
</evidence>
<evidence type="ECO:0000313" key="11">
    <source>
        <dbReference type="EMBL" id="CAI2363325.1"/>
    </source>
</evidence>
<organism evidence="11 12">
    <name type="scientific">Euplotes crassus</name>
    <dbReference type="NCBI Taxonomy" id="5936"/>
    <lineage>
        <taxon>Eukaryota</taxon>
        <taxon>Sar</taxon>
        <taxon>Alveolata</taxon>
        <taxon>Ciliophora</taxon>
        <taxon>Intramacronucleata</taxon>
        <taxon>Spirotrichea</taxon>
        <taxon>Hypotrichia</taxon>
        <taxon>Euplotida</taxon>
        <taxon>Euplotidae</taxon>
        <taxon>Moneuplotes</taxon>
    </lineage>
</organism>
<evidence type="ECO:0000256" key="7">
    <source>
        <dbReference type="ARBA" id="ARBA00047899"/>
    </source>
</evidence>
<dbReference type="AlphaFoldDB" id="A0AAD1U6K8"/>
<evidence type="ECO:0000256" key="4">
    <source>
        <dbReference type="ARBA" id="ARBA00022741"/>
    </source>
</evidence>
<dbReference type="Gene3D" id="3.30.200.20">
    <property type="entry name" value="Phosphorylase Kinase, domain 1"/>
    <property type="match status" value="1"/>
</dbReference>
<dbReference type="InterPro" id="IPR011009">
    <property type="entry name" value="Kinase-like_dom_sf"/>
</dbReference>
<feature type="domain" description="Protein kinase" evidence="10">
    <location>
        <begin position="1"/>
        <end position="256"/>
    </location>
</feature>
<keyword evidence="12" id="KW-1185">Reference proteome</keyword>
<evidence type="ECO:0000256" key="2">
    <source>
        <dbReference type="ARBA" id="ARBA00022527"/>
    </source>
</evidence>
<evidence type="ECO:0000256" key="1">
    <source>
        <dbReference type="ARBA" id="ARBA00012513"/>
    </source>
</evidence>
<evidence type="ECO:0000313" key="12">
    <source>
        <dbReference type="Proteomes" id="UP001295684"/>
    </source>
</evidence>
<keyword evidence="4" id="KW-0547">Nucleotide-binding</keyword>
<proteinExistence type="predicted"/>
<dbReference type="InterPro" id="IPR008271">
    <property type="entry name" value="Ser/Thr_kinase_AS"/>
</dbReference>
<keyword evidence="2" id="KW-0723">Serine/threonine-protein kinase</keyword>
<dbReference type="PROSITE" id="PS00108">
    <property type="entry name" value="PROTEIN_KINASE_ST"/>
    <property type="match status" value="1"/>
</dbReference>
<dbReference type="PANTHER" id="PTHR44899">
    <property type="entry name" value="CAMK FAMILY PROTEIN KINASE"/>
    <property type="match status" value="1"/>
</dbReference>
<feature type="region of interest" description="Disordered" evidence="9">
    <location>
        <begin position="345"/>
        <end position="385"/>
    </location>
</feature>
<dbReference type="PANTHER" id="PTHR44899:SF3">
    <property type="entry name" value="SERINE_THREONINE-PROTEIN KINASE NEK1"/>
    <property type="match status" value="1"/>
</dbReference>
<accession>A0AAD1U6K8</accession>
<dbReference type="EC" id="2.7.11.1" evidence="1"/>
<dbReference type="CDD" id="cd08215">
    <property type="entry name" value="STKc_Nek"/>
    <property type="match status" value="1"/>
</dbReference>
<evidence type="ECO:0000259" key="10">
    <source>
        <dbReference type="PROSITE" id="PS50011"/>
    </source>
</evidence>
<comment type="catalytic activity">
    <reaction evidence="8">
        <text>L-seryl-[protein] + ATP = O-phospho-L-seryl-[protein] + ADP + H(+)</text>
        <dbReference type="Rhea" id="RHEA:17989"/>
        <dbReference type="Rhea" id="RHEA-COMP:9863"/>
        <dbReference type="Rhea" id="RHEA-COMP:11604"/>
        <dbReference type="ChEBI" id="CHEBI:15378"/>
        <dbReference type="ChEBI" id="CHEBI:29999"/>
        <dbReference type="ChEBI" id="CHEBI:30616"/>
        <dbReference type="ChEBI" id="CHEBI:83421"/>
        <dbReference type="ChEBI" id="CHEBI:456216"/>
        <dbReference type="EC" id="2.7.11.1"/>
    </reaction>
</comment>
<evidence type="ECO:0000256" key="5">
    <source>
        <dbReference type="ARBA" id="ARBA00022777"/>
    </source>
</evidence>
<comment type="catalytic activity">
    <reaction evidence="7">
        <text>L-threonyl-[protein] + ATP = O-phospho-L-threonyl-[protein] + ADP + H(+)</text>
        <dbReference type="Rhea" id="RHEA:46608"/>
        <dbReference type="Rhea" id="RHEA-COMP:11060"/>
        <dbReference type="Rhea" id="RHEA-COMP:11605"/>
        <dbReference type="ChEBI" id="CHEBI:15378"/>
        <dbReference type="ChEBI" id="CHEBI:30013"/>
        <dbReference type="ChEBI" id="CHEBI:30616"/>
        <dbReference type="ChEBI" id="CHEBI:61977"/>
        <dbReference type="ChEBI" id="CHEBI:456216"/>
        <dbReference type="EC" id="2.7.11.1"/>
    </reaction>
</comment>
<evidence type="ECO:0000256" key="9">
    <source>
        <dbReference type="SAM" id="MobiDB-lite"/>
    </source>
</evidence>
<reference evidence="11" key="1">
    <citation type="submission" date="2023-07" db="EMBL/GenBank/DDBJ databases">
        <authorList>
            <consortium name="AG Swart"/>
            <person name="Singh M."/>
            <person name="Singh A."/>
            <person name="Seah K."/>
            <person name="Emmerich C."/>
        </authorList>
    </citation>
    <scope>NUCLEOTIDE SEQUENCE</scope>
    <source>
        <strain evidence="11">DP1</strain>
    </source>
</reference>
<dbReference type="EMBL" id="CAMPGE010004474">
    <property type="protein sequence ID" value="CAI2363325.1"/>
    <property type="molecule type" value="Genomic_DNA"/>
</dbReference>
<dbReference type="Pfam" id="PF00069">
    <property type="entry name" value="Pkinase"/>
    <property type="match status" value="1"/>
</dbReference>
<keyword evidence="5" id="KW-0418">Kinase</keyword>
<dbReference type="GO" id="GO:0004674">
    <property type="term" value="F:protein serine/threonine kinase activity"/>
    <property type="evidence" value="ECO:0007669"/>
    <property type="project" value="UniProtKB-KW"/>
</dbReference>
<dbReference type="InterPro" id="IPR000719">
    <property type="entry name" value="Prot_kinase_dom"/>
</dbReference>
<dbReference type="SMART" id="SM00220">
    <property type="entry name" value="S_TKc"/>
    <property type="match status" value="1"/>
</dbReference>
<dbReference type="InterPro" id="IPR051131">
    <property type="entry name" value="NEK_Ser/Thr_kinase_NIMA"/>
</dbReference>
<keyword evidence="3" id="KW-0808">Transferase</keyword>
<feature type="compositionally biased region" description="Basic and acidic residues" evidence="9">
    <location>
        <begin position="345"/>
        <end position="355"/>
    </location>
</feature>
<evidence type="ECO:0000256" key="6">
    <source>
        <dbReference type="ARBA" id="ARBA00022840"/>
    </source>
</evidence>
<dbReference type="GO" id="GO:0005524">
    <property type="term" value="F:ATP binding"/>
    <property type="evidence" value="ECO:0007669"/>
    <property type="project" value="UniProtKB-KW"/>
</dbReference>